<dbReference type="PANTHER" id="PTHR39290">
    <property type="entry name" value="C3H1-TYPE DOMAIN-CONTAINING PROTEIN-RELATED"/>
    <property type="match status" value="1"/>
</dbReference>
<name>A0A545UVA3_9HYPO</name>
<organism evidence="1 2">
    <name type="scientific">Cordyceps javanica</name>
    <dbReference type="NCBI Taxonomy" id="43265"/>
    <lineage>
        <taxon>Eukaryota</taxon>
        <taxon>Fungi</taxon>
        <taxon>Dikarya</taxon>
        <taxon>Ascomycota</taxon>
        <taxon>Pezizomycotina</taxon>
        <taxon>Sordariomycetes</taxon>
        <taxon>Hypocreomycetidae</taxon>
        <taxon>Hypocreales</taxon>
        <taxon>Cordycipitaceae</taxon>
        <taxon>Cordyceps</taxon>
    </lineage>
</organism>
<dbReference type="EMBL" id="SPUK01000012">
    <property type="protein sequence ID" value="TQV93395.1"/>
    <property type="molecule type" value="Genomic_DNA"/>
</dbReference>
<dbReference type="AlphaFoldDB" id="A0A545UVA3"/>
<gene>
    <name evidence="1" type="ORF">IF1G_07973</name>
</gene>
<reference evidence="1 2" key="1">
    <citation type="journal article" date="2019" name="Appl. Microbiol. Biotechnol.">
        <title>Genome sequence of Isaria javanica and comparative genome analysis insights into family S53 peptidase evolution in fungal entomopathogens.</title>
        <authorList>
            <person name="Lin R."/>
            <person name="Zhang X."/>
            <person name="Xin B."/>
            <person name="Zou M."/>
            <person name="Gao Y."/>
            <person name="Qin F."/>
            <person name="Hu Q."/>
            <person name="Xie B."/>
            <person name="Cheng X."/>
        </authorList>
    </citation>
    <scope>NUCLEOTIDE SEQUENCE [LARGE SCALE GENOMIC DNA]</scope>
    <source>
        <strain evidence="1 2">IJ1G</strain>
    </source>
</reference>
<dbReference type="PANTHER" id="PTHR39290:SF6">
    <property type="entry name" value="S-ADENOSYL-L-METHIONINE-DEPENDENT METHYLTRANSFERASES SUPERFAMILY PROTEIN"/>
    <property type="match status" value="1"/>
</dbReference>
<protein>
    <submittedName>
        <fullName evidence="1">Uncharacterized protein</fullName>
    </submittedName>
</protein>
<evidence type="ECO:0000313" key="2">
    <source>
        <dbReference type="Proteomes" id="UP000315783"/>
    </source>
</evidence>
<accession>A0A545UVA3</accession>
<dbReference type="InterPro" id="IPR029063">
    <property type="entry name" value="SAM-dependent_MTases_sf"/>
</dbReference>
<dbReference type="Gene3D" id="3.40.50.150">
    <property type="entry name" value="Vaccinia Virus protein VP39"/>
    <property type="match status" value="1"/>
</dbReference>
<keyword evidence="2" id="KW-1185">Reference proteome</keyword>
<evidence type="ECO:0000313" key="1">
    <source>
        <dbReference type="EMBL" id="TQV93395.1"/>
    </source>
</evidence>
<sequence>MTPGAKKKYCAGSEGFDPSTVAGDATLQSQIDELLKEDDLLSASRALFKLPNDDDYVYHATASIISEGRDIADMGSGNGYWSYMLRAYGLKSHAVDNLQSAWRVSWVDDTVISDGVKWLEHHGRGEQMVLLLVYPVVGGGSRGGSQGVFTKDLVDTYGGDTIAVVGTQNKNGYTGFKDLTMAEYMEKEQPSWTKIP</sequence>
<dbReference type="Proteomes" id="UP000315783">
    <property type="component" value="Unassembled WGS sequence"/>
</dbReference>
<proteinExistence type="predicted"/>
<comment type="caution">
    <text evidence="1">The sequence shown here is derived from an EMBL/GenBank/DDBJ whole genome shotgun (WGS) entry which is preliminary data.</text>
</comment>